<sequence length="171" mass="17319">MRIHRVVHRIVAGVIGCGVAPLLVLACSSDTGTESPTTTSSAPTGDHHQEQHRDGSGSGSGAEAPRGHWDDEGQPVHGGPVGADGSTGNNLTREYCARNEDPGCPAGSYVGPNAILSPDGSNTYVPCEGTICTNPNHGAGDDPESIDPPTDDAPEDTFGDSGDDSGDDTTG</sequence>
<dbReference type="AlphaFoldDB" id="A0A100XFL0"/>
<reference evidence="4" key="2">
    <citation type="submission" date="2016-02" db="EMBL/GenBank/DDBJ databases">
        <title>Draft genome sequence of five rapidly growing Mycobacterium species.</title>
        <authorList>
            <person name="Katahira K."/>
            <person name="Gotou Y."/>
            <person name="Iida K."/>
            <person name="Ogura Y."/>
            <person name="Hayashi T."/>
        </authorList>
    </citation>
    <scope>NUCLEOTIDE SEQUENCE [LARGE SCALE GENOMIC DNA]</scope>
    <source>
        <strain evidence="4">JCM6362</strain>
    </source>
</reference>
<accession>A0A100XFL0</accession>
<keyword evidence="2" id="KW-0732">Signal</keyword>
<dbReference type="EMBL" id="BCTB01000018">
    <property type="protein sequence ID" value="GAT15612.1"/>
    <property type="molecule type" value="Genomic_DNA"/>
</dbReference>
<dbReference type="PROSITE" id="PS51257">
    <property type="entry name" value="PROKAR_LIPOPROTEIN"/>
    <property type="match status" value="1"/>
</dbReference>
<feature type="compositionally biased region" description="Basic and acidic residues" evidence="1">
    <location>
        <begin position="45"/>
        <end position="55"/>
    </location>
</feature>
<evidence type="ECO:0000256" key="1">
    <source>
        <dbReference type="SAM" id="MobiDB-lite"/>
    </source>
</evidence>
<feature type="compositionally biased region" description="Acidic residues" evidence="1">
    <location>
        <begin position="141"/>
        <end position="171"/>
    </location>
</feature>
<gene>
    <name evidence="3" type="ORF">RMCT_2582</name>
</gene>
<keyword evidence="3" id="KW-0449">Lipoprotein</keyword>
<feature type="signal peptide" evidence="2">
    <location>
        <begin position="1"/>
        <end position="26"/>
    </location>
</feature>
<dbReference type="Proteomes" id="UP000069654">
    <property type="component" value="Unassembled WGS sequence"/>
</dbReference>
<proteinExistence type="predicted"/>
<dbReference type="STRING" id="1797.RMCT_2582"/>
<reference evidence="3 4" key="1">
    <citation type="journal article" date="2016" name="Genome Announc.">
        <title>Draft Genome Sequences of Five Rapidly Growing Mycobacterium Species, M. thermoresistibile, M. fortuitum subsp. acetamidolyticum, M. canariasense, M. brisbanense, and M. novocastrense.</title>
        <authorList>
            <person name="Katahira K."/>
            <person name="Ogura Y."/>
            <person name="Gotoh Y."/>
            <person name="Hayashi T."/>
        </authorList>
    </citation>
    <scope>NUCLEOTIDE SEQUENCE [LARGE SCALE GENOMIC DNA]</scope>
    <source>
        <strain evidence="3 4">JCM6362</strain>
    </source>
</reference>
<organism evidence="3 4">
    <name type="scientific">Mycolicibacterium thermoresistibile</name>
    <name type="common">Mycobacterium thermoresistibile</name>
    <dbReference type="NCBI Taxonomy" id="1797"/>
    <lineage>
        <taxon>Bacteria</taxon>
        <taxon>Bacillati</taxon>
        <taxon>Actinomycetota</taxon>
        <taxon>Actinomycetes</taxon>
        <taxon>Mycobacteriales</taxon>
        <taxon>Mycobacteriaceae</taxon>
        <taxon>Mycolicibacterium</taxon>
    </lineage>
</organism>
<feature type="chain" id="PRO_5007090960" evidence="2">
    <location>
        <begin position="27"/>
        <end position="171"/>
    </location>
</feature>
<protein>
    <submittedName>
        <fullName evidence="3">Putative lipoprotein</fullName>
    </submittedName>
</protein>
<evidence type="ECO:0000313" key="3">
    <source>
        <dbReference type="EMBL" id="GAT15612.1"/>
    </source>
</evidence>
<feature type="region of interest" description="Disordered" evidence="1">
    <location>
        <begin position="30"/>
        <end position="171"/>
    </location>
</feature>
<comment type="caution">
    <text evidence="3">The sequence shown here is derived from an EMBL/GenBank/DDBJ whole genome shotgun (WGS) entry which is preliminary data.</text>
</comment>
<evidence type="ECO:0000313" key="4">
    <source>
        <dbReference type="Proteomes" id="UP000069654"/>
    </source>
</evidence>
<name>A0A100XFL0_MYCTH</name>
<evidence type="ECO:0000256" key="2">
    <source>
        <dbReference type="SAM" id="SignalP"/>
    </source>
</evidence>
<feature type="compositionally biased region" description="Low complexity" evidence="1">
    <location>
        <begin position="30"/>
        <end position="44"/>
    </location>
</feature>